<evidence type="ECO:0000259" key="4">
    <source>
        <dbReference type="PROSITE" id="PS51272"/>
    </source>
</evidence>
<keyword evidence="3" id="KW-0175">Coiled coil</keyword>
<evidence type="ECO:0000256" key="3">
    <source>
        <dbReference type="SAM" id="Coils"/>
    </source>
</evidence>
<sequence>MFNKSIIIKILIALLIMMLIISAAHMNILAASQPWEKYAEYIPEETPIAKRHLRGAWISTTLNLDWPSTEVRNIENDTERIEKTKEELVAILDRAVEMNMNAVFLQVSPEGDALYPSNIANWSRYLTGTFGKDPGFDPLAFAIDEAHKRNLEFHAWFNPYRVSMYTNPAIKESLDIEKSVYKDQPEWIRTAKNRFIVDPGIPEARDWVVDRVMEVVNNYDIDGIHFDDYFYYEGYEGELKDDETFNKYSNGEFSNKDDWRRNNTYILVKELSEIIRFTKPWVKFGISPSGVWGNKKDGHPDGSNTEASFTHYNSSFADTKKWIEEELIDYISPQIYWTFANTKAPYGEVASWWSEVVKDKNVHLYIGQALYKVNDNTDEYFRGSKALEEFGRQLKFNIVNPEIQGSIMFRFRNFNDISKEDVVNRIKDDLWSTKALIPVMPWKKGIAPNNPTEGKMEEIPEGLKVLWVNQEDDTAYYAIYRFNKGEKLDISSDERGRNLIATVRKNKNGLQQFIDKDVKDATTVAYAITALDRLHNESKEVIISLNQSNYFLDVDNSYSWAIEAIDGAYEGGIVLGDGKGLFHPGHNTKRGDFILMMVRALDLKADFQENFIDVPKNSYYHDAIGIAKELGIVKGTGVDFNPNGNITREDMMVIMDRTLEAIEIKLEDAEEEVLEKYKDANLISEYATGAIGRLTKAGLVQGSGGRVNPQNHATRAEIVVILDRLLKRIEMNE</sequence>
<dbReference type="GO" id="GO:0016787">
    <property type="term" value="F:hydrolase activity"/>
    <property type="evidence" value="ECO:0007669"/>
    <property type="project" value="UniProtKB-KW"/>
</dbReference>
<dbReference type="PANTHER" id="PTHR43405">
    <property type="entry name" value="GLYCOSYL HYDROLASE DIGH"/>
    <property type="match status" value="1"/>
</dbReference>
<evidence type="ECO:0000256" key="1">
    <source>
        <dbReference type="ARBA" id="ARBA00022729"/>
    </source>
</evidence>
<gene>
    <name evidence="5" type="ORF">F8153_15085</name>
</gene>
<dbReference type="InterPro" id="IPR003790">
    <property type="entry name" value="GHL10"/>
</dbReference>
<evidence type="ECO:0000313" key="6">
    <source>
        <dbReference type="Proteomes" id="UP000465601"/>
    </source>
</evidence>
<dbReference type="Pfam" id="PF02638">
    <property type="entry name" value="GHL10"/>
    <property type="match status" value="1"/>
</dbReference>
<dbReference type="InterPro" id="IPR017853">
    <property type="entry name" value="GH"/>
</dbReference>
<comment type="caution">
    <text evidence="5">The sequence shown here is derived from an EMBL/GenBank/DDBJ whole genome shotgun (WGS) entry which is preliminary data.</text>
</comment>
<dbReference type="PROSITE" id="PS51272">
    <property type="entry name" value="SLH"/>
    <property type="match status" value="3"/>
</dbReference>
<dbReference type="InterPro" id="IPR013783">
    <property type="entry name" value="Ig-like_fold"/>
</dbReference>
<evidence type="ECO:0000256" key="2">
    <source>
        <dbReference type="ARBA" id="ARBA00022737"/>
    </source>
</evidence>
<dbReference type="InterPro" id="IPR001119">
    <property type="entry name" value="SLH_dom"/>
</dbReference>
<dbReference type="AlphaFoldDB" id="A0A833M8F9"/>
<keyword evidence="6" id="KW-1185">Reference proteome</keyword>
<evidence type="ECO:0000313" key="5">
    <source>
        <dbReference type="EMBL" id="KAB3525614.1"/>
    </source>
</evidence>
<dbReference type="EMBL" id="WBZB01000063">
    <property type="protein sequence ID" value="KAB3525614.1"/>
    <property type="molecule type" value="Genomic_DNA"/>
</dbReference>
<dbReference type="RefSeq" id="WP_151867181.1">
    <property type="nucleotide sequence ID" value="NZ_WBZB01000063.1"/>
</dbReference>
<keyword evidence="1" id="KW-0732">Signal</keyword>
<feature type="coiled-coil region" evidence="3">
    <location>
        <begin position="652"/>
        <end position="679"/>
    </location>
</feature>
<keyword evidence="2" id="KW-0677">Repeat</keyword>
<feature type="domain" description="SLH" evidence="4">
    <location>
        <begin position="674"/>
        <end position="733"/>
    </location>
</feature>
<dbReference type="InterPro" id="IPR052177">
    <property type="entry name" value="Divisome_Glycosyl_Hydrolase"/>
</dbReference>
<protein>
    <submittedName>
        <fullName evidence="5">Family 10 glycosylhydrolase</fullName>
    </submittedName>
</protein>
<dbReference type="Gene3D" id="3.20.20.80">
    <property type="entry name" value="Glycosidases"/>
    <property type="match status" value="1"/>
</dbReference>
<dbReference type="PANTHER" id="PTHR43405:SF1">
    <property type="entry name" value="GLYCOSYL HYDROLASE DIGH"/>
    <property type="match status" value="1"/>
</dbReference>
<dbReference type="Pfam" id="PF00395">
    <property type="entry name" value="SLH"/>
    <property type="match status" value="3"/>
</dbReference>
<organism evidence="5 6">
    <name type="scientific">Alkaliphilus serpentinus</name>
    <dbReference type="NCBI Taxonomy" id="1482731"/>
    <lineage>
        <taxon>Bacteria</taxon>
        <taxon>Bacillati</taxon>
        <taxon>Bacillota</taxon>
        <taxon>Clostridia</taxon>
        <taxon>Peptostreptococcales</taxon>
        <taxon>Natronincolaceae</taxon>
        <taxon>Alkaliphilus</taxon>
    </lineage>
</organism>
<dbReference type="Gene3D" id="2.60.40.10">
    <property type="entry name" value="Immunoglobulins"/>
    <property type="match status" value="1"/>
</dbReference>
<dbReference type="Proteomes" id="UP000465601">
    <property type="component" value="Unassembled WGS sequence"/>
</dbReference>
<dbReference type="OrthoDB" id="43070at2"/>
<dbReference type="SUPFAM" id="SSF51445">
    <property type="entry name" value="(Trans)glycosidases"/>
    <property type="match status" value="1"/>
</dbReference>
<keyword evidence="5" id="KW-0378">Hydrolase</keyword>
<proteinExistence type="predicted"/>
<reference evidence="5 6" key="1">
    <citation type="submission" date="2019-10" db="EMBL/GenBank/DDBJ databases">
        <title>Alkaliphilus serpentinus sp. nov. and Alkaliphilus pronyensis sp. nov., two novel anaerobic alkaliphilic species isolated from the serpentinized-hosted hydrothermal field of the Prony Bay (New Caledonia).</title>
        <authorList>
            <person name="Postec A."/>
        </authorList>
    </citation>
    <scope>NUCLEOTIDE SEQUENCE [LARGE SCALE GENOMIC DNA]</scope>
    <source>
        <strain evidence="5 6">LacT</strain>
    </source>
</reference>
<accession>A0A833M8F9</accession>
<name>A0A833M8F9_9FIRM</name>
<feature type="domain" description="SLH" evidence="4">
    <location>
        <begin position="607"/>
        <end position="669"/>
    </location>
</feature>
<feature type="domain" description="SLH" evidence="4">
    <location>
        <begin position="548"/>
        <end position="606"/>
    </location>
</feature>